<reference evidence="1 2" key="1">
    <citation type="journal article" date="1992" name="Lakartidningen">
        <title>[Penicillin V and not amoxicillin is the first choice preparation in acute otitis].</title>
        <authorList>
            <person name="Kamme C."/>
            <person name="Lundgren K."/>
            <person name="Prellner K."/>
        </authorList>
    </citation>
    <scope>NUCLEOTIDE SEQUENCE [LARGE SCALE GENOMIC DNA]</scope>
    <source>
        <strain evidence="1 2">PC3714II</strain>
    </source>
</reference>
<dbReference type="Proteomes" id="UP000324574">
    <property type="component" value="Unassembled WGS sequence"/>
</dbReference>
<gene>
    <name evidence="1" type="ORF">EPJ70_02600</name>
</gene>
<name>A0A5C8F767_9SPIR</name>
<proteinExistence type="predicted"/>
<dbReference type="InterPro" id="IPR021238">
    <property type="entry name" value="DUF2620"/>
</dbReference>
<dbReference type="AlphaFoldDB" id="A0A5C8F767"/>
<sequence length="119" mass="12476">MKRIVIGGQIDKEKISDIVKNIGKDKLSVCIKTDIEAAMSIKNNEADIYLGACNTGGGGALAMAIAILGIGACTTISMPGNIKSDEEIKKEVAAGKKAFGFTAQDTEHVIPVILSEILK</sequence>
<protein>
    <submittedName>
        <fullName evidence="1">DUF2620 domain-containing protein</fullName>
    </submittedName>
</protein>
<dbReference type="RefSeq" id="WP_147525947.1">
    <property type="nucleotide sequence ID" value="NZ_SAYG01000006.1"/>
</dbReference>
<dbReference type="Pfam" id="PF10941">
    <property type="entry name" value="DUF2620"/>
    <property type="match status" value="1"/>
</dbReference>
<evidence type="ECO:0000313" key="2">
    <source>
        <dbReference type="Proteomes" id="UP000324574"/>
    </source>
</evidence>
<organism evidence="1 2">
    <name type="scientific">Brachyspira aalborgi</name>
    <dbReference type="NCBI Taxonomy" id="29522"/>
    <lineage>
        <taxon>Bacteria</taxon>
        <taxon>Pseudomonadati</taxon>
        <taxon>Spirochaetota</taxon>
        <taxon>Spirochaetia</taxon>
        <taxon>Brachyspirales</taxon>
        <taxon>Brachyspiraceae</taxon>
        <taxon>Brachyspira</taxon>
    </lineage>
</organism>
<dbReference type="EMBL" id="SAYG01000006">
    <property type="protein sequence ID" value="TXJ45294.1"/>
    <property type="molecule type" value="Genomic_DNA"/>
</dbReference>
<accession>A0A5C8F767</accession>
<comment type="caution">
    <text evidence="1">The sequence shown here is derived from an EMBL/GenBank/DDBJ whole genome shotgun (WGS) entry which is preliminary data.</text>
</comment>
<evidence type="ECO:0000313" key="1">
    <source>
        <dbReference type="EMBL" id="TXJ45294.1"/>
    </source>
</evidence>